<dbReference type="Proteomes" id="UP001054945">
    <property type="component" value="Unassembled WGS sequence"/>
</dbReference>
<gene>
    <name evidence="2" type="ORF">CEXT_131861</name>
</gene>
<accession>A0AAV4VVI7</accession>
<dbReference type="AlphaFoldDB" id="A0AAV4VVI7"/>
<name>A0AAV4VVI7_CAEEX</name>
<sequence>MAVLRTADPPEDDNPRLECGPEPWNFATQLDWGGAAGALGMIFRRELRVSSPIGRRDYPINWILSLESDDCRLGEDSCSDVKTSCQSLTGLVKTGRILGFEEAESGSVASVVSFGGG</sequence>
<evidence type="ECO:0000313" key="3">
    <source>
        <dbReference type="Proteomes" id="UP001054945"/>
    </source>
</evidence>
<feature type="region of interest" description="Disordered" evidence="1">
    <location>
        <begin position="1"/>
        <end position="20"/>
    </location>
</feature>
<comment type="caution">
    <text evidence="2">The sequence shown here is derived from an EMBL/GenBank/DDBJ whole genome shotgun (WGS) entry which is preliminary data.</text>
</comment>
<proteinExistence type="predicted"/>
<evidence type="ECO:0000313" key="2">
    <source>
        <dbReference type="EMBL" id="GIY74292.1"/>
    </source>
</evidence>
<dbReference type="EMBL" id="BPLR01015196">
    <property type="protein sequence ID" value="GIY74292.1"/>
    <property type="molecule type" value="Genomic_DNA"/>
</dbReference>
<protein>
    <submittedName>
        <fullName evidence="2">Uncharacterized protein</fullName>
    </submittedName>
</protein>
<organism evidence="2 3">
    <name type="scientific">Caerostris extrusa</name>
    <name type="common">Bark spider</name>
    <name type="synonym">Caerostris bankana</name>
    <dbReference type="NCBI Taxonomy" id="172846"/>
    <lineage>
        <taxon>Eukaryota</taxon>
        <taxon>Metazoa</taxon>
        <taxon>Ecdysozoa</taxon>
        <taxon>Arthropoda</taxon>
        <taxon>Chelicerata</taxon>
        <taxon>Arachnida</taxon>
        <taxon>Araneae</taxon>
        <taxon>Araneomorphae</taxon>
        <taxon>Entelegynae</taxon>
        <taxon>Araneoidea</taxon>
        <taxon>Araneidae</taxon>
        <taxon>Caerostris</taxon>
    </lineage>
</organism>
<keyword evidence="3" id="KW-1185">Reference proteome</keyword>
<evidence type="ECO:0000256" key="1">
    <source>
        <dbReference type="SAM" id="MobiDB-lite"/>
    </source>
</evidence>
<reference evidence="2 3" key="1">
    <citation type="submission" date="2021-06" db="EMBL/GenBank/DDBJ databases">
        <title>Caerostris extrusa draft genome.</title>
        <authorList>
            <person name="Kono N."/>
            <person name="Arakawa K."/>
        </authorList>
    </citation>
    <scope>NUCLEOTIDE SEQUENCE [LARGE SCALE GENOMIC DNA]</scope>
</reference>